<dbReference type="PANTHER" id="PTHR24027">
    <property type="entry name" value="CADHERIN-23"/>
    <property type="match status" value="1"/>
</dbReference>
<evidence type="ECO:0000256" key="6">
    <source>
        <dbReference type="ARBA" id="ARBA00022837"/>
    </source>
</evidence>
<gene>
    <name evidence="12" type="ORF">DAT39_014733</name>
</gene>
<dbReference type="GO" id="GO:0007043">
    <property type="term" value="P:cell-cell junction assembly"/>
    <property type="evidence" value="ECO:0007669"/>
    <property type="project" value="TreeGrafter"/>
</dbReference>
<keyword evidence="5" id="KW-0677">Repeat</keyword>
<comment type="caution">
    <text evidence="12">The sequence shown here is derived from an EMBL/GenBank/DDBJ whole genome shotgun (WGS) entry which is preliminary data.</text>
</comment>
<accession>A0A8J4TQT7</accession>
<evidence type="ECO:0000256" key="3">
    <source>
        <dbReference type="ARBA" id="ARBA00022723"/>
    </source>
</evidence>
<dbReference type="InterPro" id="IPR039808">
    <property type="entry name" value="Cadherin"/>
</dbReference>
<proteinExistence type="predicted"/>
<dbReference type="GO" id="GO:0030010">
    <property type="term" value="P:establishment of cell polarity"/>
    <property type="evidence" value="ECO:0007669"/>
    <property type="project" value="UniProtKB-ARBA"/>
</dbReference>
<feature type="domain" description="Cadherin" evidence="11">
    <location>
        <begin position="148"/>
        <end position="257"/>
    </location>
</feature>
<organism evidence="12 13">
    <name type="scientific">Clarias magur</name>
    <name type="common">Asian catfish</name>
    <name type="synonym">Macropteronotus magur</name>
    <dbReference type="NCBI Taxonomy" id="1594786"/>
    <lineage>
        <taxon>Eukaryota</taxon>
        <taxon>Metazoa</taxon>
        <taxon>Chordata</taxon>
        <taxon>Craniata</taxon>
        <taxon>Vertebrata</taxon>
        <taxon>Euteleostomi</taxon>
        <taxon>Actinopterygii</taxon>
        <taxon>Neopterygii</taxon>
        <taxon>Teleostei</taxon>
        <taxon>Ostariophysi</taxon>
        <taxon>Siluriformes</taxon>
        <taxon>Clariidae</taxon>
        <taxon>Clarias</taxon>
    </lineage>
</organism>
<dbReference type="GO" id="GO:0016342">
    <property type="term" value="C:catenin complex"/>
    <property type="evidence" value="ECO:0007669"/>
    <property type="project" value="TreeGrafter"/>
</dbReference>
<feature type="domain" description="Cadherin" evidence="11">
    <location>
        <begin position="258"/>
        <end position="369"/>
    </location>
</feature>
<dbReference type="GO" id="GO:0007498">
    <property type="term" value="P:mesoderm development"/>
    <property type="evidence" value="ECO:0007669"/>
    <property type="project" value="UniProtKB-ARBA"/>
</dbReference>
<dbReference type="GO" id="GO:0007398">
    <property type="term" value="P:ectoderm development"/>
    <property type="evidence" value="ECO:0007669"/>
    <property type="project" value="UniProtKB-ARBA"/>
</dbReference>
<comment type="subcellular location">
    <subcellularLocation>
        <location evidence="1">Cell membrane</location>
    </subcellularLocation>
</comment>
<dbReference type="Gene3D" id="2.60.40.60">
    <property type="entry name" value="Cadherins"/>
    <property type="match status" value="3"/>
</dbReference>
<dbReference type="OrthoDB" id="6079678at2759"/>
<name>A0A8J4TQT7_CLAMG</name>
<evidence type="ECO:0000313" key="12">
    <source>
        <dbReference type="EMBL" id="KAF5895564.1"/>
    </source>
</evidence>
<evidence type="ECO:0000256" key="5">
    <source>
        <dbReference type="ARBA" id="ARBA00022737"/>
    </source>
</evidence>
<dbReference type="EMBL" id="QNUK01000317">
    <property type="protein sequence ID" value="KAF5895564.1"/>
    <property type="molecule type" value="Genomic_DNA"/>
</dbReference>
<keyword evidence="6 10" id="KW-0106">Calcium</keyword>
<dbReference type="FunFam" id="2.60.40.60:FF:000011">
    <property type="entry name" value="Cadherin 1"/>
    <property type="match status" value="1"/>
</dbReference>
<evidence type="ECO:0000256" key="2">
    <source>
        <dbReference type="ARBA" id="ARBA00022475"/>
    </source>
</evidence>
<dbReference type="CDD" id="cd11304">
    <property type="entry name" value="Cadherin_repeat"/>
    <property type="match status" value="1"/>
</dbReference>
<dbReference type="GO" id="GO:0016339">
    <property type="term" value="P:calcium-dependent cell-cell adhesion via plasma membrane cell adhesion molecules"/>
    <property type="evidence" value="ECO:0007669"/>
    <property type="project" value="TreeGrafter"/>
</dbReference>
<feature type="non-terminal residue" evidence="12">
    <location>
        <position position="1"/>
    </location>
</feature>
<dbReference type="GO" id="GO:0034332">
    <property type="term" value="P:adherens junction organization"/>
    <property type="evidence" value="ECO:0007669"/>
    <property type="project" value="UniProtKB-ARBA"/>
</dbReference>
<evidence type="ECO:0000256" key="7">
    <source>
        <dbReference type="ARBA" id="ARBA00022889"/>
    </source>
</evidence>
<dbReference type="GO" id="GO:0008013">
    <property type="term" value="F:beta-catenin binding"/>
    <property type="evidence" value="ECO:0007669"/>
    <property type="project" value="TreeGrafter"/>
</dbReference>
<evidence type="ECO:0000256" key="9">
    <source>
        <dbReference type="ARBA" id="ARBA00023180"/>
    </source>
</evidence>
<evidence type="ECO:0000256" key="4">
    <source>
        <dbReference type="ARBA" id="ARBA00022729"/>
    </source>
</evidence>
<keyword evidence="13" id="KW-1185">Reference proteome</keyword>
<dbReference type="GO" id="GO:0005509">
    <property type="term" value="F:calcium ion binding"/>
    <property type="evidence" value="ECO:0007669"/>
    <property type="project" value="UniProtKB-UniRule"/>
</dbReference>
<dbReference type="PRINTS" id="PR00205">
    <property type="entry name" value="CADHERIN"/>
</dbReference>
<dbReference type="Pfam" id="PF08758">
    <property type="entry name" value="Cadherin_pro"/>
    <property type="match status" value="1"/>
</dbReference>
<dbReference type="FunFam" id="2.60.40.60:FF:000191">
    <property type="entry name" value="Cadherin 1"/>
    <property type="match status" value="1"/>
</dbReference>
<dbReference type="GO" id="GO:0005737">
    <property type="term" value="C:cytoplasm"/>
    <property type="evidence" value="ECO:0007669"/>
    <property type="project" value="UniProtKB-ARBA"/>
</dbReference>
<dbReference type="SMART" id="SM01055">
    <property type="entry name" value="Cadherin_pro"/>
    <property type="match status" value="1"/>
</dbReference>
<dbReference type="GO" id="GO:0007156">
    <property type="term" value="P:homophilic cell adhesion via plasma membrane adhesion molecules"/>
    <property type="evidence" value="ECO:0007669"/>
    <property type="project" value="InterPro"/>
</dbReference>
<dbReference type="GO" id="GO:0001841">
    <property type="term" value="P:neural tube formation"/>
    <property type="evidence" value="ECO:0007669"/>
    <property type="project" value="UniProtKB-ARBA"/>
</dbReference>
<keyword evidence="2" id="KW-1003">Cell membrane</keyword>
<dbReference type="GO" id="GO:0044331">
    <property type="term" value="P:cell-cell adhesion mediated by cadherin"/>
    <property type="evidence" value="ECO:0007669"/>
    <property type="project" value="TreeGrafter"/>
</dbReference>
<dbReference type="GO" id="GO:0045296">
    <property type="term" value="F:cadherin binding"/>
    <property type="evidence" value="ECO:0007669"/>
    <property type="project" value="TreeGrafter"/>
</dbReference>
<keyword evidence="9" id="KW-0325">Glycoprotein</keyword>
<keyword evidence="3" id="KW-0479">Metal-binding</keyword>
<dbReference type="GO" id="GO:0005912">
    <property type="term" value="C:adherens junction"/>
    <property type="evidence" value="ECO:0007669"/>
    <property type="project" value="TreeGrafter"/>
</dbReference>
<dbReference type="GO" id="GO:0042074">
    <property type="term" value="P:cell migration involved in gastrulation"/>
    <property type="evidence" value="ECO:0007669"/>
    <property type="project" value="UniProtKB-ARBA"/>
</dbReference>
<reference evidence="12" key="1">
    <citation type="submission" date="2020-07" db="EMBL/GenBank/DDBJ databases">
        <title>Clarias magur genome sequencing, assembly and annotation.</title>
        <authorList>
            <person name="Kushwaha B."/>
            <person name="Kumar R."/>
            <person name="Das P."/>
            <person name="Joshi C.G."/>
            <person name="Kumar D."/>
            <person name="Nagpure N.S."/>
            <person name="Pandey M."/>
            <person name="Agarwal S."/>
            <person name="Srivastava S."/>
            <person name="Singh M."/>
            <person name="Sahoo L."/>
            <person name="Jayasankar P."/>
            <person name="Meher P.K."/>
            <person name="Koringa P.G."/>
            <person name="Iquebal M.A."/>
            <person name="Das S.P."/>
            <person name="Bit A."/>
            <person name="Patnaik S."/>
            <person name="Patel N."/>
            <person name="Shah T.M."/>
            <person name="Hinsu A."/>
            <person name="Jena J.K."/>
        </authorList>
    </citation>
    <scope>NUCLEOTIDE SEQUENCE</scope>
    <source>
        <strain evidence="12">CIFAMagur01</strain>
        <tissue evidence="12">Testis</tissue>
    </source>
</reference>
<evidence type="ECO:0000259" key="11">
    <source>
        <dbReference type="PROSITE" id="PS50268"/>
    </source>
</evidence>
<dbReference type="GO" id="GO:0001764">
    <property type="term" value="P:neuron migration"/>
    <property type="evidence" value="ECO:0007669"/>
    <property type="project" value="UniProtKB-ARBA"/>
</dbReference>
<keyword evidence="4" id="KW-0732">Signal</keyword>
<sequence length="373" mass="41929">MEPYTSISRSREVVWSAESTPCSPGFASDLFFFRVHRRHLHRGTRIGTVVFSDCSERTRTIFDSDDNRFHITTDGTVKLKRSVTLHNGHKIFSVHAWDSNGKKHTAFVRVEHQGRVNHQQHEDAEAIETESSMTLEFPKAGLRRRKRDWVIPPISLSENDPKGPYPKTVVQIKSNYAKETTMAYSISGEGADQPPVGIFSIAKSTGWLYVSRPLDREAKSKYVLFAHAYSPTDPLIKEDPMEVIVQVMDQNDNNPVFTQNPFLGSVPEASQIGFEFMTVNATDADDPDTDNADVRYSIINQIPLEPKPNMFDINPVSGAIRVIADGLDRETWPEYTLEIQVADQKGEGRMSKGKAIITVTDSNDSPPKFVQTS</sequence>
<keyword evidence="8" id="KW-0472">Membrane</keyword>
<dbReference type="SMART" id="SM00112">
    <property type="entry name" value="CA"/>
    <property type="match status" value="2"/>
</dbReference>
<evidence type="ECO:0000313" key="13">
    <source>
        <dbReference type="Proteomes" id="UP000727407"/>
    </source>
</evidence>
<dbReference type="SUPFAM" id="SSF49313">
    <property type="entry name" value="Cadherin-like"/>
    <property type="match status" value="3"/>
</dbReference>
<protein>
    <submittedName>
        <fullName evidence="12">B-cadherin-like isoform X1</fullName>
    </submittedName>
</protein>
<dbReference type="InterPro" id="IPR020894">
    <property type="entry name" value="Cadherin_CS"/>
</dbReference>
<evidence type="ECO:0000256" key="1">
    <source>
        <dbReference type="ARBA" id="ARBA00004236"/>
    </source>
</evidence>
<dbReference type="PROSITE" id="PS00232">
    <property type="entry name" value="CADHERIN_1"/>
    <property type="match status" value="1"/>
</dbReference>
<dbReference type="PROSITE" id="PS50268">
    <property type="entry name" value="CADHERIN_2"/>
    <property type="match status" value="2"/>
</dbReference>
<dbReference type="FunFam" id="2.60.40.60:FF:000022">
    <property type="entry name" value="Cadherin 2"/>
    <property type="match status" value="1"/>
</dbReference>
<dbReference type="AlphaFoldDB" id="A0A8J4TQT7"/>
<dbReference type="InterPro" id="IPR002126">
    <property type="entry name" value="Cadherin-like_dom"/>
</dbReference>
<dbReference type="GO" id="GO:0000902">
    <property type="term" value="P:cell morphogenesis"/>
    <property type="evidence" value="ECO:0007669"/>
    <property type="project" value="TreeGrafter"/>
</dbReference>
<evidence type="ECO:0000256" key="10">
    <source>
        <dbReference type="PROSITE-ProRule" id="PRU00043"/>
    </source>
</evidence>
<keyword evidence="7" id="KW-0130">Cell adhesion</keyword>
<dbReference type="Proteomes" id="UP000727407">
    <property type="component" value="Unassembled WGS sequence"/>
</dbReference>
<evidence type="ECO:0000256" key="8">
    <source>
        <dbReference type="ARBA" id="ARBA00023136"/>
    </source>
</evidence>
<dbReference type="Pfam" id="PF00028">
    <property type="entry name" value="Cadherin"/>
    <property type="match status" value="2"/>
</dbReference>
<dbReference type="InterPro" id="IPR014868">
    <property type="entry name" value="Cadherin_pro_dom"/>
</dbReference>
<dbReference type="PANTHER" id="PTHR24027:SF319">
    <property type="entry name" value="CADHERIN-1"/>
    <property type="match status" value="1"/>
</dbReference>
<dbReference type="InterPro" id="IPR015919">
    <property type="entry name" value="Cadherin-like_sf"/>
</dbReference>